<accession>A0ABX0VQH5</accession>
<evidence type="ECO:0000313" key="3">
    <source>
        <dbReference type="Proteomes" id="UP000697927"/>
    </source>
</evidence>
<proteinExistence type="predicted"/>
<feature type="transmembrane region" description="Helical" evidence="1">
    <location>
        <begin position="41"/>
        <end position="63"/>
    </location>
</feature>
<comment type="caution">
    <text evidence="2">The sequence shown here is derived from an EMBL/GenBank/DDBJ whole genome shotgun (WGS) entry which is preliminary data.</text>
</comment>
<reference evidence="2 3" key="1">
    <citation type="journal article" date="2020" name="Microorganisms">
        <title>Polyphasic Characterisation of Cedecea colo sp. nov., a New Enteric Bacterium Isolated from the Koala Hindgut.</title>
        <authorList>
            <person name="Boath J.M."/>
            <person name="Dakhal S."/>
            <person name="Van T.T.H."/>
            <person name="Moore R.J."/>
            <person name="Dekiwadia C."/>
            <person name="Macreadie I.G."/>
        </authorList>
    </citation>
    <scope>NUCLEOTIDE SEQUENCE [LARGE SCALE GENOMIC DNA]</scope>
    <source>
        <strain evidence="2 3">ZA</strain>
    </source>
</reference>
<sequence>MPGPQQSFRTSRLSVERIIRIKSGQNALPGRQTRQKFQIDGAVIIFFSGIFDGRISSIFYAYLTPLSY</sequence>
<keyword evidence="1" id="KW-0472">Membrane</keyword>
<evidence type="ECO:0000256" key="1">
    <source>
        <dbReference type="SAM" id="Phobius"/>
    </source>
</evidence>
<gene>
    <name evidence="2" type="ORF">E2L00_17825</name>
</gene>
<organism evidence="2 3">
    <name type="scientific">Cedecea colo</name>
    <dbReference type="NCBI Taxonomy" id="2552946"/>
    <lineage>
        <taxon>Bacteria</taxon>
        <taxon>Pseudomonadati</taxon>
        <taxon>Pseudomonadota</taxon>
        <taxon>Gammaproteobacteria</taxon>
        <taxon>Enterobacterales</taxon>
        <taxon>Enterobacteriaceae</taxon>
        <taxon>Cedecea</taxon>
    </lineage>
</organism>
<evidence type="ECO:0000313" key="2">
    <source>
        <dbReference type="EMBL" id="NIY49311.1"/>
    </source>
</evidence>
<keyword evidence="1" id="KW-0812">Transmembrane</keyword>
<protein>
    <submittedName>
        <fullName evidence="2">Uncharacterized protein</fullName>
    </submittedName>
</protein>
<name>A0ABX0VQH5_9ENTR</name>
<dbReference type="EMBL" id="SOYS01000009">
    <property type="protein sequence ID" value="NIY49311.1"/>
    <property type="molecule type" value="Genomic_DNA"/>
</dbReference>
<dbReference type="Proteomes" id="UP000697927">
    <property type="component" value="Unassembled WGS sequence"/>
</dbReference>
<keyword evidence="1" id="KW-1133">Transmembrane helix</keyword>
<keyword evidence="3" id="KW-1185">Reference proteome</keyword>